<evidence type="ECO:0000256" key="1">
    <source>
        <dbReference type="SAM" id="Phobius"/>
    </source>
</evidence>
<keyword evidence="3" id="KW-1185">Reference proteome</keyword>
<protein>
    <submittedName>
        <fullName evidence="2">Uncharacterized protein</fullName>
    </submittedName>
</protein>
<proteinExistence type="predicted"/>
<accession>A0ABU6EFT3</accession>
<sequence>MIDFLFNKLIVFSNEKKSLIVLVIWLSGYLVIWLSGYLVIWLSGYLVIWLSGYLVI</sequence>
<comment type="caution">
    <text evidence="2">The sequence shown here is derived from an EMBL/GenBank/DDBJ whole genome shotgun (WGS) entry which is preliminary data.</text>
</comment>
<keyword evidence="1" id="KW-1133">Transmembrane helix</keyword>
<organism evidence="2 3">
    <name type="scientific">Proteus cibi</name>
    <dbReference type="NCBI Taxonomy" id="2050966"/>
    <lineage>
        <taxon>Bacteria</taxon>
        <taxon>Pseudomonadati</taxon>
        <taxon>Pseudomonadota</taxon>
        <taxon>Gammaproteobacteria</taxon>
        <taxon>Enterobacterales</taxon>
        <taxon>Morganellaceae</taxon>
        <taxon>Proteus</taxon>
    </lineage>
</organism>
<dbReference type="EMBL" id="JAMZOO010000004">
    <property type="protein sequence ID" value="MEB6857937.1"/>
    <property type="molecule type" value="Genomic_DNA"/>
</dbReference>
<feature type="transmembrane region" description="Helical" evidence="1">
    <location>
        <begin position="20"/>
        <end position="50"/>
    </location>
</feature>
<keyword evidence="1" id="KW-0812">Transmembrane</keyword>
<name>A0ABU6EFT3_9GAMM</name>
<dbReference type="Proteomes" id="UP001332939">
    <property type="component" value="Unassembled WGS sequence"/>
</dbReference>
<dbReference type="RefSeq" id="WP_325935063.1">
    <property type="nucleotide sequence ID" value="NZ_JAMZOO010000004.1"/>
</dbReference>
<keyword evidence="1" id="KW-0472">Membrane</keyword>
<reference evidence="2 3" key="1">
    <citation type="submission" date="2022-05" db="EMBL/GenBank/DDBJ databases">
        <title>Whole genome sequences of Escherichia coli of fish isolates collected from Assam, India.</title>
        <authorList>
            <person name="Sudha S."/>
            <person name="Muneeb K.H."/>
            <person name="Rakshit O."/>
            <person name="Mendem S.K."/>
            <person name="Raisen C."/>
            <person name="Holmes M.A."/>
            <person name="Shome B.R."/>
            <person name="Sivaraman G.K."/>
        </authorList>
    </citation>
    <scope>NUCLEOTIDE SEQUENCE [LARGE SCALE GENOMIC DNA]</scope>
    <source>
        <strain evidence="2 3">278</strain>
    </source>
</reference>
<evidence type="ECO:0000313" key="2">
    <source>
        <dbReference type="EMBL" id="MEB6857937.1"/>
    </source>
</evidence>
<gene>
    <name evidence="2" type="ORF">NA736_12955</name>
</gene>
<evidence type="ECO:0000313" key="3">
    <source>
        <dbReference type="Proteomes" id="UP001332939"/>
    </source>
</evidence>